<dbReference type="GO" id="GO:0031146">
    <property type="term" value="P:SCF-dependent proteasomal ubiquitin-dependent protein catabolic process"/>
    <property type="evidence" value="ECO:0007669"/>
    <property type="project" value="TreeGrafter"/>
</dbReference>
<dbReference type="InterPro" id="IPR036047">
    <property type="entry name" value="F-box-like_dom_sf"/>
</dbReference>
<organism evidence="3 4">
    <name type="scientific">Endocarpon pusillum (strain Z07020 / HMAS-L-300199)</name>
    <name type="common">Lichen-forming fungus</name>
    <dbReference type="NCBI Taxonomy" id="1263415"/>
    <lineage>
        <taxon>Eukaryota</taxon>
        <taxon>Fungi</taxon>
        <taxon>Dikarya</taxon>
        <taxon>Ascomycota</taxon>
        <taxon>Pezizomycotina</taxon>
        <taxon>Eurotiomycetes</taxon>
        <taxon>Chaetothyriomycetidae</taxon>
        <taxon>Verrucariales</taxon>
        <taxon>Verrucariaceae</taxon>
        <taxon>Endocarpon</taxon>
    </lineage>
</organism>
<gene>
    <name evidence="3" type="ORF">EPUS_08482</name>
</gene>
<dbReference type="AlphaFoldDB" id="U1HU97"/>
<evidence type="ECO:0000256" key="1">
    <source>
        <dbReference type="SAM" id="MobiDB-lite"/>
    </source>
</evidence>
<dbReference type="GeneID" id="19243331"/>
<feature type="compositionally biased region" description="Polar residues" evidence="1">
    <location>
        <begin position="1"/>
        <end position="18"/>
    </location>
</feature>
<dbReference type="InterPro" id="IPR001810">
    <property type="entry name" value="F-box_dom"/>
</dbReference>
<name>U1HU97_ENDPU</name>
<accession>U1HU97</accession>
<dbReference type="RefSeq" id="XP_007801478.1">
    <property type="nucleotide sequence ID" value="XM_007803287.1"/>
</dbReference>
<dbReference type="SMART" id="SM00256">
    <property type="entry name" value="FBOX"/>
    <property type="match status" value="1"/>
</dbReference>
<dbReference type="SMART" id="SM00367">
    <property type="entry name" value="LRR_CC"/>
    <property type="match status" value="7"/>
</dbReference>
<dbReference type="SUPFAM" id="SSF81383">
    <property type="entry name" value="F-box domain"/>
    <property type="match status" value="1"/>
</dbReference>
<evidence type="ECO:0000313" key="4">
    <source>
        <dbReference type="Proteomes" id="UP000019373"/>
    </source>
</evidence>
<dbReference type="InterPro" id="IPR032675">
    <property type="entry name" value="LRR_dom_sf"/>
</dbReference>
<dbReference type="SUPFAM" id="SSF52047">
    <property type="entry name" value="RNI-like"/>
    <property type="match status" value="1"/>
</dbReference>
<proteinExistence type="predicted"/>
<dbReference type="InterPro" id="IPR057207">
    <property type="entry name" value="FBXL15_LRR"/>
</dbReference>
<reference evidence="4" key="1">
    <citation type="journal article" date="2014" name="BMC Genomics">
        <title>Genome characteristics reveal the impact of lichenization on lichen-forming fungus Endocarpon pusillum Hedwig (Verrucariales, Ascomycota).</title>
        <authorList>
            <person name="Wang Y.-Y."/>
            <person name="Liu B."/>
            <person name="Zhang X.-Y."/>
            <person name="Zhou Q.-M."/>
            <person name="Zhang T."/>
            <person name="Li H."/>
            <person name="Yu Y.-F."/>
            <person name="Zhang X.-L."/>
            <person name="Hao X.-Y."/>
            <person name="Wang M."/>
            <person name="Wang L."/>
            <person name="Wei J.-C."/>
        </authorList>
    </citation>
    <scope>NUCLEOTIDE SEQUENCE [LARGE SCALE GENOMIC DNA]</scope>
    <source>
        <strain evidence="4">Z07020 / HMAS-L-300199</strain>
    </source>
</reference>
<dbReference type="HOGENOM" id="CLU_025082_0_0_1"/>
<dbReference type="CDD" id="cd09917">
    <property type="entry name" value="F-box_SF"/>
    <property type="match status" value="1"/>
</dbReference>
<dbReference type="OrthoDB" id="550575at2759"/>
<feature type="domain" description="F-box" evidence="2">
    <location>
        <begin position="168"/>
        <end position="214"/>
    </location>
</feature>
<sequence>MDSHQTASPGPLTPTSPAMSELPYDQPIKSRRRQRIVQGLQRISSSPSLAKIGRSRATSEYRPGGMGSISCMSLSSPFSSTIFSPPSSYTSQLSAGFSTAPTSPGSLTGANCYFGPHPKIRIVERDAAGNEILVSGSVPVPSEAQSCEDFGARVTKSAAKPFPRRENFNFWADLPHEIRVHILQFLSPKQIIRLSSVSKLWHEMCFDGQLWIELDCQSYYQQITSEALIKIMLRAGGFVKNLNLRGCVQLRDQWLSLGSRMTNQECRNLENFSIEGCKIERSSIHFFLLRNPRLLHINMPSMQNINNATMKIIASHCPLLEFLNIDWCSQVDTKGVKKVVQSCPRLTDLRASEIKGLDDKEFMLELYQRNGLERLIIQHCDTLTDDALSILTNGIEPEIDPLTERTIVPPRRLRHLDISKCRSLTDKGVKSMAYNLPYLEGFRLCQNHALTDDGLIDILSNTPRLTHLEVEEVDQLTNALLTAFAAAPGASSLEHLSISYCEHLGDVGVLPILKSCQNLSSLCLDNTRISDLVLIEAAEQVRKRGSTTNAKNRPKNGLSLIAFDCQNVTWAGVREIMSQNTRVLQHRSLFQHKTLSRASVNEKTGEVSASPAITSTTAVPVLMYPKEIIHLKAFYGWQQTVEEHYKRCMTSRWSAAARLEGKWAEWMLASEEVGASVVGMALVGVGEEGGGERERRRTGLGMMKMVVTLVPRHQLYSIYAPGTPAIYMITKDHSFQAADVRLYFAANSLLTTWKRNEQQHTLVLIDFFITTPPQTPPAI</sequence>
<dbReference type="Pfam" id="PF25372">
    <property type="entry name" value="DUF7885"/>
    <property type="match status" value="1"/>
</dbReference>
<dbReference type="GO" id="GO:0019005">
    <property type="term" value="C:SCF ubiquitin ligase complex"/>
    <property type="evidence" value="ECO:0007669"/>
    <property type="project" value="TreeGrafter"/>
</dbReference>
<dbReference type="Proteomes" id="UP000019373">
    <property type="component" value="Unassembled WGS sequence"/>
</dbReference>
<evidence type="ECO:0000313" key="3">
    <source>
        <dbReference type="EMBL" id="ERF72869.1"/>
    </source>
</evidence>
<dbReference type="eggNOG" id="KOG4341">
    <property type="taxonomic scope" value="Eukaryota"/>
</dbReference>
<dbReference type="PROSITE" id="PS50181">
    <property type="entry name" value="FBOX"/>
    <property type="match status" value="1"/>
</dbReference>
<protein>
    <recommendedName>
        <fullName evidence="2">F-box domain-containing protein</fullName>
    </recommendedName>
</protein>
<dbReference type="OMA" id="SRLDRKW"/>
<dbReference type="Gene3D" id="3.80.10.10">
    <property type="entry name" value="Ribonuclease Inhibitor"/>
    <property type="match status" value="3"/>
</dbReference>
<dbReference type="EMBL" id="KE721025">
    <property type="protein sequence ID" value="ERF72869.1"/>
    <property type="molecule type" value="Genomic_DNA"/>
</dbReference>
<evidence type="ECO:0000259" key="2">
    <source>
        <dbReference type="PROSITE" id="PS50181"/>
    </source>
</evidence>
<dbReference type="InterPro" id="IPR006553">
    <property type="entry name" value="Leu-rich_rpt_Cys-con_subtyp"/>
</dbReference>
<feature type="region of interest" description="Disordered" evidence="1">
    <location>
        <begin position="1"/>
        <end position="34"/>
    </location>
</feature>
<keyword evidence="4" id="KW-1185">Reference proteome</keyword>
<dbReference type="Pfam" id="PF12937">
    <property type="entry name" value="F-box-like"/>
    <property type="match status" value="1"/>
</dbReference>
<dbReference type="PANTHER" id="PTHR13318">
    <property type="entry name" value="PARTNER OF PAIRED, ISOFORM B-RELATED"/>
    <property type="match status" value="1"/>
</dbReference>